<dbReference type="EMBL" id="AP012204">
    <property type="protein sequence ID" value="BAK37751.1"/>
    <property type="molecule type" value="Genomic_DNA"/>
</dbReference>
<feature type="region of interest" description="Disordered" evidence="1">
    <location>
        <begin position="1"/>
        <end position="41"/>
    </location>
</feature>
<organism evidence="2 3">
    <name type="scientific">Microlunatus phosphovorus (strain ATCC 700054 / DSM 10555 / JCM 9379 / NBRC 101784 / NCIMB 13414 / VKM Ac-1990 / NM-1)</name>
    <dbReference type="NCBI Taxonomy" id="1032480"/>
    <lineage>
        <taxon>Bacteria</taxon>
        <taxon>Bacillati</taxon>
        <taxon>Actinomycetota</taxon>
        <taxon>Actinomycetes</taxon>
        <taxon>Propionibacteriales</taxon>
        <taxon>Propionibacteriaceae</taxon>
        <taxon>Microlunatus</taxon>
    </lineage>
</organism>
<sequence length="209" mass="22884">MPPSRSAIPPDRARSRRSGADLWPGGARGASCAPGRRSSVARRHERYAVRAWSTVVCGPVAREVRRARLVDGRLWPGGARGTPCRPGQRSSVAPRRKTYGRVRATAGRRWPRGAKRLSIPSEPRTSLARRRQPDRRPQVTPPRSPLRTSWWDCAPSTPGAKKTELVRSRGWDAEPRLVVPSGTPPELGATSMRQGCGQYSVSGNSPVTT</sequence>
<keyword evidence="3" id="KW-1185">Reference proteome</keyword>
<reference evidence="2 3" key="1">
    <citation type="submission" date="2011-05" db="EMBL/GenBank/DDBJ databases">
        <title>Whole genome sequence of Microlunatus phosphovorus NM-1.</title>
        <authorList>
            <person name="Hosoyama A."/>
            <person name="Sasaki K."/>
            <person name="Harada T."/>
            <person name="Igarashi R."/>
            <person name="Kawakoshi A."/>
            <person name="Sasagawa M."/>
            <person name="Fukada J."/>
            <person name="Nakamura S."/>
            <person name="Katano Y."/>
            <person name="Hanada S."/>
            <person name="Kamagata Y."/>
            <person name="Nakamura N."/>
            <person name="Yamazaki S."/>
            <person name="Fujita N."/>
        </authorList>
    </citation>
    <scope>NUCLEOTIDE SEQUENCE [LARGE SCALE GENOMIC DNA]</scope>
    <source>
        <strain evidence="3">ATCC 700054 / DSM 10555 / JCM 9379 / NBRC 101784 / NCIMB 13414 / VKM Ac-1990 / NM-1</strain>
    </source>
</reference>
<evidence type="ECO:0000313" key="3">
    <source>
        <dbReference type="Proteomes" id="UP000007947"/>
    </source>
</evidence>
<protein>
    <submittedName>
        <fullName evidence="2">Uncharacterized protein</fullName>
    </submittedName>
</protein>
<evidence type="ECO:0000256" key="1">
    <source>
        <dbReference type="SAM" id="MobiDB-lite"/>
    </source>
</evidence>
<evidence type="ECO:0000313" key="2">
    <source>
        <dbReference type="EMBL" id="BAK37751.1"/>
    </source>
</evidence>
<dbReference type="HOGENOM" id="CLU_1314238_0_0_11"/>
<accession>F5XF13</accession>
<dbReference type="AlphaFoldDB" id="F5XF13"/>
<name>F5XF13_MICPN</name>
<dbReference type="Proteomes" id="UP000007947">
    <property type="component" value="Chromosome"/>
</dbReference>
<feature type="compositionally biased region" description="Polar residues" evidence="1">
    <location>
        <begin position="191"/>
        <end position="209"/>
    </location>
</feature>
<proteinExistence type="predicted"/>
<dbReference type="KEGG" id="mph:MLP_47370"/>
<feature type="region of interest" description="Disordered" evidence="1">
    <location>
        <begin position="76"/>
        <end position="209"/>
    </location>
</feature>
<feature type="compositionally biased region" description="Basic and acidic residues" evidence="1">
    <location>
        <begin position="161"/>
        <end position="175"/>
    </location>
</feature>
<gene>
    <name evidence="2" type="ordered locus">MLP_47370</name>
</gene>